<evidence type="ECO:0000313" key="2">
    <source>
        <dbReference type="EMBL" id="CAG8830545.1"/>
    </source>
</evidence>
<feature type="transmembrane region" description="Helical" evidence="1">
    <location>
        <begin position="23"/>
        <end position="46"/>
    </location>
</feature>
<dbReference type="Proteomes" id="UP000789901">
    <property type="component" value="Unassembled WGS sequence"/>
</dbReference>
<feature type="non-terminal residue" evidence="2">
    <location>
        <position position="1"/>
    </location>
</feature>
<evidence type="ECO:0000256" key="1">
    <source>
        <dbReference type="SAM" id="Phobius"/>
    </source>
</evidence>
<name>A0ABN7WFW8_GIGMA</name>
<sequence>VVVTTFDSNLFSVLKEIFVIDDLLGLILAALSLDVSPVLMVAVVIVTL</sequence>
<keyword evidence="1" id="KW-0812">Transmembrane</keyword>
<keyword evidence="1" id="KW-1133">Transmembrane helix</keyword>
<protein>
    <submittedName>
        <fullName evidence="2">33760_t:CDS:1</fullName>
    </submittedName>
</protein>
<dbReference type="EMBL" id="CAJVQB010042611">
    <property type="protein sequence ID" value="CAG8830545.1"/>
    <property type="molecule type" value="Genomic_DNA"/>
</dbReference>
<reference evidence="2 3" key="1">
    <citation type="submission" date="2021-06" db="EMBL/GenBank/DDBJ databases">
        <authorList>
            <person name="Kallberg Y."/>
            <person name="Tangrot J."/>
            <person name="Rosling A."/>
        </authorList>
    </citation>
    <scope>NUCLEOTIDE SEQUENCE [LARGE SCALE GENOMIC DNA]</scope>
    <source>
        <strain evidence="2 3">120-4 pot B 10/14</strain>
    </source>
</reference>
<organism evidence="2 3">
    <name type="scientific">Gigaspora margarita</name>
    <dbReference type="NCBI Taxonomy" id="4874"/>
    <lineage>
        <taxon>Eukaryota</taxon>
        <taxon>Fungi</taxon>
        <taxon>Fungi incertae sedis</taxon>
        <taxon>Mucoromycota</taxon>
        <taxon>Glomeromycotina</taxon>
        <taxon>Glomeromycetes</taxon>
        <taxon>Diversisporales</taxon>
        <taxon>Gigasporaceae</taxon>
        <taxon>Gigaspora</taxon>
    </lineage>
</organism>
<proteinExistence type="predicted"/>
<comment type="caution">
    <text evidence="2">The sequence shown here is derived from an EMBL/GenBank/DDBJ whole genome shotgun (WGS) entry which is preliminary data.</text>
</comment>
<accession>A0ABN7WFW8</accession>
<evidence type="ECO:0000313" key="3">
    <source>
        <dbReference type="Proteomes" id="UP000789901"/>
    </source>
</evidence>
<gene>
    <name evidence="2" type="ORF">GMARGA_LOCUS30358</name>
</gene>
<keyword evidence="1" id="KW-0472">Membrane</keyword>
<keyword evidence="3" id="KW-1185">Reference proteome</keyword>